<proteinExistence type="predicted"/>
<dbReference type="RefSeq" id="WP_051312498.1">
    <property type="nucleotide sequence ID" value="NZ_BNAP01000013.1"/>
</dbReference>
<dbReference type="AlphaFoldDB" id="A0A8J3MCY9"/>
<dbReference type="InterPro" id="IPR029063">
    <property type="entry name" value="SAM-dependent_MTases_sf"/>
</dbReference>
<dbReference type="PANTHER" id="PTHR43712:SF2">
    <property type="entry name" value="O-METHYLTRANSFERASE CICE"/>
    <property type="match status" value="1"/>
</dbReference>
<evidence type="ECO:0000313" key="7">
    <source>
        <dbReference type="Proteomes" id="UP000611500"/>
    </source>
</evidence>
<dbReference type="PIRSF" id="PIRSF005739">
    <property type="entry name" value="O-mtase"/>
    <property type="match status" value="1"/>
</dbReference>
<organism evidence="6 7">
    <name type="scientific">Pseudodonghicola xiamenensis</name>
    <dbReference type="NCBI Taxonomy" id="337702"/>
    <lineage>
        <taxon>Bacteria</taxon>
        <taxon>Pseudomonadati</taxon>
        <taxon>Pseudomonadota</taxon>
        <taxon>Alphaproteobacteria</taxon>
        <taxon>Rhodobacterales</taxon>
        <taxon>Paracoccaceae</taxon>
        <taxon>Pseudodonghicola</taxon>
    </lineage>
</organism>
<evidence type="ECO:0000259" key="4">
    <source>
        <dbReference type="Pfam" id="PF00891"/>
    </source>
</evidence>
<sequence>MTVLTEADQISEIAFGFMGSKALFAALGAGVFTHLADGPQSCAELAENCPLDEARTETLMTALAGLGLVQVQGDGRFANSPAADSFLVKGAKYDFGDYLRLQVGQQMYGLLDQIDDALQDNLPEEATASYAEWFSDPEEARLYSASQHSGSLGPARQLARQIDLSGAKTLLDVGGGTGAFAITLCQAFPDLTATIVDFPNVAALGRNYVARAGLSDRIAYVEGNALETAWPGAQDAVLMSYLFSGVPGETHDGLVGRAFDHLAPGGRFLLHDFVVRADRTGPKLAALWQLQHTAFTPRARSLDEGWLKQALAKAGFSDIDVGVMIPKMTMLASAVKPAQEGEPAKLAGA</sequence>
<dbReference type="InterPro" id="IPR012967">
    <property type="entry name" value="COMT_dimerisation"/>
</dbReference>
<dbReference type="CDD" id="cd02440">
    <property type="entry name" value="AdoMet_MTases"/>
    <property type="match status" value="1"/>
</dbReference>
<comment type="caution">
    <text evidence="6">The sequence shown here is derived from an EMBL/GenBank/DDBJ whole genome shotgun (WGS) entry which is preliminary data.</text>
</comment>
<dbReference type="InterPro" id="IPR016461">
    <property type="entry name" value="COMT-like"/>
</dbReference>
<evidence type="ECO:0000256" key="2">
    <source>
        <dbReference type="ARBA" id="ARBA00022679"/>
    </source>
</evidence>
<keyword evidence="2" id="KW-0808">Transferase</keyword>
<dbReference type="Pfam" id="PF00891">
    <property type="entry name" value="Methyltransf_2"/>
    <property type="match status" value="1"/>
</dbReference>
<dbReference type="Pfam" id="PF08100">
    <property type="entry name" value="Dimerisation"/>
    <property type="match status" value="1"/>
</dbReference>
<keyword evidence="7" id="KW-1185">Reference proteome</keyword>
<dbReference type="GO" id="GO:0046983">
    <property type="term" value="F:protein dimerization activity"/>
    <property type="evidence" value="ECO:0007669"/>
    <property type="project" value="InterPro"/>
</dbReference>
<protein>
    <submittedName>
        <fullName evidence="6">SAM-dependent methyltransferase</fullName>
    </submittedName>
</protein>
<dbReference type="Proteomes" id="UP000611500">
    <property type="component" value="Unassembled WGS sequence"/>
</dbReference>
<evidence type="ECO:0000259" key="5">
    <source>
        <dbReference type="Pfam" id="PF08100"/>
    </source>
</evidence>
<dbReference type="SUPFAM" id="SSF53335">
    <property type="entry name" value="S-adenosyl-L-methionine-dependent methyltransferases"/>
    <property type="match status" value="1"/>
</dbReference>
<dbReference type="InterPro" id="IPR036390">
    <property type="entry name" value="WH_DNA-bd_sf"/>
</dbReference>
<name>A0A8J3MCY9_9RHOB</name>
<dbReference type="Gene3D" id="1.10.10.10">
    <property type="entry name" value="Winged helix-like DNA-binding domain superfamily/Winged helix DNA-binding domain"/>
    <property type="match status" value="1"/>
</dbReference>
<reference evidence="6" key="2">
    <citation type="submission" date="2020-09" db="EMBL/GenBank/DDBJ databases">
        <authorList>
            <person name="Sun Q."/>
            <person name="Zhou Y."/>
        </authorList>
    </citation>
    <scope>NUCLEOTIDE SEQUENCE</scope>
    <source>
        <strain evidence="6">CGMCC 1.7081</strain>
    </source>
</reference>
<reference evidence="6" key="1">
    <citation type="journal article" date="2014" name="Int. J. Syst. Evol. Microbiol.">
        <title>Complete genome sequence of Corynebacterium casei LMG S-19264T (=DSM 44701T), isolated from a smear-ripened cheese.</title>
        <authorList>
            <consortium name="US DOE Joint Genome Institute (JGI-PGF)"/>
            <person name="Walter F."/>
            <person name="Albersmeier A."/>
            <person name="Kalinowski J."/>
            <person name="Ruckert C."/>
        </authorList>
    </citation>
    <scope>NUCLEOTIDE SEQUENCE</scope>
    <source>
        <strain evidence="6">CGMCC 1.7081</strain>
    </source>
</reference>
<feature type="domain" description="O-methyltransferase dimerisation" evidence="5">
    <location>
        <begin position="12"/>
        <end position="88"/>
    </location>
</feature>
<dbReference type="PANTHER" id="PTHR43712">
    <property type="entry name" value="PUTATIVE (AFU_ORTHOLOGUE AFUA_4G14580)-RELATED"/>
    <property type="match status" value="1"/>
</dbReference>
<evidence type="ECO:0000256" key="3">
    <source>
        <dbReference type="ARBA" id="ARBA00022691"/>
    </source>
</evidence>
<dbReference type="Gene3D" id="3.40.50.150">
    <property type="entry name" value="Vaccinia Virus protein VP39"/>
    <property type="match status" value="1"/>
</dbReference>
<dbReference type="InterPro" id="IPR001077">
    <property type="entry name" value="COMT_C"/>
</dbReference>
<accession>A0A8J3MCY9</accession>
<gene>
    <name evidence="6" type="ORF">GCM10010961_28430</name>
</gene>
<evidence type="ECO:0000313" key="6">
    <source>
        <dbReference type="EMBL" id="GHG94979.1"/>
    </source>
</evidence>
<evidence type="ECO:0000256" key="1">
    <source>
        <dbReference type="ARBA" id="ARBA00022603"/>
    </source>
</evidence>
<dbReference type="InterPro" id="IPR036388">
    <property type="entry name" value="WH-like_DNA-bd_sf"/>
</dbReference>
<feature type="domain" description="O-methyltransferase C-terminal" evidence="4">
    <location>
        <begin position="130"/>
        <end position="317"/>
    </location>
</feature>
<dbReference type="EMBL" id="BNAP01000013">
    <property type="protein sequence ID" value="GHG94979.1"/>
    <property type="molecule type" value="Genomic_DNA"/>
</dbReference>
<dbReference type="GO" id="GO:0032259">
    <property type="term" value="P:methylation"/>
    <property type="evidence" value="ECO:0007669"/>
    <property type="project" value="UniProtKB-KW"/>
</dbReference>
<keyword evidence="3" id="KW-0949">S-adenosyl-L-methionine</keyword>
<dbReference type="PROSITE" id="PS51683">
    <property type="entry name" value="SAM_OMT_II"/>
    <property type="match status" value="1"/>
</dbReference>
<keyword evidence="1 6" id="KW-0489">Methyltransferase</keyword>
<dbReference type="GO" id="GO:0008171">
    <property type="term" value="F:O-methyltransferase activity"/>
    <property type="evidence" value="ECO:0007669"/>
    <property type="project" value="InterPro"/>
</dbReference>
<dbReference type="SUPFAM" id="SSF46785">
    <property type="entry name" value="Winged helix' DNA-binding domain"/>
    <property type="match status" value="1"/>
</dbReference>